<dbReference type="EMBL" id="JAHLQF010000004">
    <property type="protein sequence ID" value="MBU5485953.1"/>
    <property type="molecule type" value="Genomic_DNA"/>
</dbReference>
<organism evidence="1 2">
    <name type="scientific">Clostridium mobile</name>
    <dbReference type="NCBI Taxonomy" id="2841512"/>
    <lineage>
        <taxon>Bacteria</taxon>
        <taxon>Bacillati</taxon>
        <taxon>Bacillota</taxon>
        <taxon>Clostridia</taxon>
        <taxon>Eubacteriales</taxon>
        <taxon>Clostridiaceae</taxon>
        <taxon>Clostridium</taxon>
    </lineage>
</organism>
<dbReference type="RefSeq" id="WP_216440550.1">
    <property type="nucleotide sequence ID" value="NZ_JAHLQF010000004.1"/>
</dbReference>
<keyword evidence="2" id="KW-1185">Reference proteome</keyword>
<reference evidence="1 2" key="1">
    <citation type="submission" date="2021-06" db="EMBL/GenBank/DDBJ databases">
        <authorList>
            <person name="Sun Q."/>
            <person name="Li D."/>
        </authorList>
    </citation>
    <scope>NUCLEOTIDE SEQUENCE [LARGE SCALE GENOMIC DNA]</scope>
    <source>
        <strain evidence="1 2">MSJ-11</strain>
    </source>
</reference>
<name>A0ABS6ELQ1_9CLOT</name>
<sequence length="322" mass="37734">MKHPWKKNFFKVPSEILSKLDNINSECVIVGSIKEIPIQDIINGTYNHLNITVRDSNIQFPSQIIPNINSGRYSKYNLFGRVIPLKHLPKVDKDFTVEAPIYGDSSKGYTEVTWTKKVWQKQIILPRELSINISLLQKGEASYIFKFFIELPLFKNAKNFFEDLLFYCNLIQENTGACNIFEEDAANQQYINTLYVNWELLPEGVKDSEFFDIILKKIKTTSPETIEDLKERLEFFNTLEVKHKILGTNNFNRYFGAVLKNDFAIFENIKYGNAIYIFKKNWHELSRMSKIELQQIETKDIIRIPHSKNWKKNVTRSIDEVS</sequence>
<accession>A0ABS6ELQ1</accession>
<gene>
    <name evidence="1" type="ORF">KQI86_16655</name>
</gene>
<proteinExistence type="predicted"/>
<comment type="caution">
    <text evidence="1">The sequence shown here is derived from an EMBL/GenBank/DDBJ whole genome shotgun (WGS) entry which is preliminary data.</text>
</comment>
<dbReference type="Proteomes" id="UP000726170">
    <property type="component" value="Unassembled WGS sequence"/>
</dbReference>
<evidence type="ECO:0000313" key="1">
    <source>
        <dbReference type="EMBL" id="MBU5485953.1"/>
    </source>
</evidence>
<evidence type="ECO:0000313" key="2">
    <source>
        <dbReference type="Proteomes" id="UP000726170"/>
    </source>
</evidence>
<protein>
    <submittedName>
        <fullName evidence="1">Uncharacterized protein</fullName>
    </submittedName>
</protein>